<evidence type="ECO:0000256" key="2">
    <source>
        <dbReference type="ARBA" id="ARBA00024195"/>
    </source>
</evidence>
<proteinExistence type="inferred from homology"/>
<dbReference type="InterPro" id="IPR001314">
    <property type="entry name" value="Peptidase_S1A"/>
</dbReference>
<feature type="domain" description="Peptidase S1" evidence="4">
    <location>
        <begin position="42"/>
        <end position="272"/>
    </location>
</feature>
<evidence type="ECO:0000313" key="6">
    <source>
        <dbReference type="RefSeq" id="XP_070850865.1"/>
    </source>
</evidence>
<dbReference type="PROSITE" id="PS50240">
    <property type="entry name" value="TRYPSIN_DOM"/>
    <property type="match status" value="1"/>
</dbReference>
<dbReference type="SMART" id="SM00020">
    <property type="entry name" value="Tryp_SPc"/>
    <property type="match status" value="1"/>
</dbReference>
<keyword evidence="3" id="KW-0732">Signal</keyword>
<dbReference type="Gene3D" id="2.40.10.10">
    <property type="entry name" value="Trypsin-like serine proteases"/>
    <property type="match status" value="2"/>
</dbReference>
<dbReference type="PRINTS" id="PR00722">
    <property type="entry name" value="CHYMOTRYPSIN"/>
</dbReference>
<dbReference type="GeneID" id="108008139"/>
<feature type="signal peptide" evidence="3">
    <location>
        <begin position="1"/>
        <end position="21"/>
    </location>
</feature>
<dbReference type="PANTHER" id="PTHR24256">
    <property type="entry name" value="TRYPTASE-RELATED"/>
    <property type="match status" value="1"/>
</dbReference>
<accession>A0ABM4TLN1</accession>
<feature type="chain" id="PRO_5045429720" evidence="3">
    <location>
        <begin position="22"/>
        <end position="276"/>
    </location>
</feature>
<protein>
    <submittedName>
        <fullName evidence="6">Serine protease grass-like</fullName>
    </submittedName>
</protein>
<keyword evidence="1" id="KW-1015">Disulfide bond</keyword>
<evidence type="ECO:0000313" key="5">
    <source>
        <dbReference type="Proteomes" id="UP001652628"/>
    </source>
</evidence>
<dbReference type="InterPro" id="IPR001254">
    <property type="entry name" value="Trypsin_dom"/>
</dbReference>
<dbReference type="InterPro" id="IPR043504">
    <property type="entry name" value="Peptidase_S1_PA_chymotrypsin"/>
</dbReference>
<dbReference type="RefSeq" id="XP_070850865.1">
    <property type="nucleotide sequence ID" value="XM_070994764.1"/>
</dbReference>
<dbReference type="SUPFAM" id="SSF50494">
    <property type="entry name" value="Trypsin-like serine proteases"/>
    <property type="match status" value="1"/>
</dbReference>
<name>A0ABM4TLN1_DROSZ</name>
<keyword evidence="5" id="KW-1185">Reference proteome</keyword>
<evidence type="ECO:0000256" key="1">
    <source>
        <dbReference type="ARBA" id="ARBA00023157"/>
    </source>
</evidence>
<dbReference type="Pfam" id="PF00089">
    <property type="entry name" value="Trypsin"/>
    <property type="match status" value="1"/>
</dbReference>
<dbReference type="InterPro" id="IPR018114">
    <property type="entry name" value="TRYPSIN_HIS"/>
</dbReference>
<sequence>MQVVTAGIVVLSCLFIGTKEGSGHLFEPNCGLSRSVDVCSRVSAGGSAHILSNPWMVMIIGSEIYGGTLINAQFVLTAAHCISRGHMQVRVGEYETLNPRDDCSSGTCIPTAYEIDVDKKIVHRDFDGSKNDIGLLRMAKTVQYSDYVRPICLIVNEQVEYIPLFNVTSWGQSEHGRLGSSIQVATIENIDRQYCNRRFKTSDDVSQVCAGRPSNPTCVGSSGGPLSAELNYGGVSRVFQYGVISNTSLSCGSLANYPNITYFTNWILDVVIHFEN</sequence>
<evidence type="ECO:0000259" key="4">
    <source>
        <dbReference type="PROSITE" id="PS50240"/>
    </source>
</evidence>
<dbReference type="Proteomes" id="UP001652628">
    <property type="component" value="Chromosome 2R"/>
</dbReference>
<organism evidence="5 6">
    <name type="scientific">Drosophila suzukii</name>
    <name type="common">Spotted-wing drosophila fruit fly</name>
    <dbReference type="NCBI Taxonomy" id="28584"/>
    <lineage>
        <taxon>Eukaryota</taxon>
        <taxon>Metazoa</taxon>
        <taxon>Ecdysozoa</taxon>
        <taxon>Arthropoda</taxon>
        <taxon>Hexapoda</taxon>
        <taxon>Insecta</taxon>
        <taxon>Pterygota</taxon>
        <taxon>Neoptera</taxon>
        <taxon>Endopterygota</taxon>
        <taxon>Diptera</taxon>
        <taxon>Brachycera</taxon>
        <taxon>Muscomorpha</taxon>
        <taxon>Ephydroidea</taxon>
        <taxon>Drosophilidae</taxon>
        <taxon>Drosophila</taxon>
        <taxon>Sophophora</taxon>
    </lineage>
</organism>
<dbReference type="InterPro" id="IPR051487">
    <property type="entry name" value="Ser/Thr_Proteases_Immune/Dev"/>
</dbReference>
<dbReference type="InterPro" id="IPR009003">
    <property type="entry name" value="Peptidase_S1_PA"/>
</dbReference>
<evidence type="ECO:0000256" key="3">
    <source>
        <dbReference type="SAM" id="SignalP"/>
    </source>
</evidence>
<gene>
    <name evidence="6" type="primary">LOC108008139</name>
</gene>
<comment type="similarity">
    <text evidence="2">Belongs to the peptidase S1 family. CLIP subfamily.</text>
</comment>
<reference evidence="6" key="1">
    <citation type="submission" date="2025-08" db="UniProtKB">
        <authorList>
            <consortium name="RefSeq"/>
        </authorList>
    </citation>
    <scope>IDENTIFICATION</scope>
</reference>
<dbReference type="PROSITE" id="PS00134">
    <property type="entry name" value="TRYPSIN_HIS"/>
    <property type="match status" value="1"/>
</dbReference>
<dbReference type="CDD" id="cd00190">
    <property type="entry name" value="Tryp_SPc"/>
    <property type="match status" value="1"/>
</dbReference>